<dbReference type="AlphaFoldDB" id="A0A2T3J7P6"/>
<dbReference type="Proteomes" id="UP000240987">
    <property type="component" value="Unassembled WGS sequence"/>
</dbReference>
<dbReference type="EMBL" id="PYMJ01000042">
    <property type="protein sequence ID" value="PSU44778.1"/>
    <property type="molecule type" value="Genomic_DNA"/>
</dbReference>
<feature type="compositionally biased region" description="Basic and acidic residues" evidence="1">
    <location>
        <begin position="52"/>
        <end position="62"/>
    </location>
</feature>
<evidence type="ECO:0000313" key="3">
    <source>
        <dbReference type="Proteomes" id="UP000240987"/>
    </source>
</evidence>
<organism evidence="2 3">
    <name type="scientific">Photobacterium frigidiphilum</name>
    <dbReference type="NCBI Taxonomy" id="264736"/>
    <lineage>
        <taxon>Bacteria</taxon>
        <taxon>Pseudomonadati</taxon>
        <taxon>Pseudomonadota</taxon>
        <taxon>Gammaproteobacteria</taxon>
        <taxon>Vibrionales</taxon>
        <taxon>Vibrionaceae</taxon>
        <taxon>Photobacterium</taxon>
    </lineage>
</organism>
<accession>A0A2T3J7P6</accession>
<protein>
    <submittedName>
        <fullName evidence="2">Uncharacterized protein</fullName>
    </submittedName>
</protein>
<proteinExistence type="predicted"/>
<reference evidence="2 3" key="1">
    <citation type="submission" date="2018-01" db="EMBL/GenBank/DDBJ databases">
        <title>Whole genome sequencing of Histamine producing bacteria.</title>
        <authorList>
            <person name="Butler K."/>
        </authorList>
    </citation>
    <scope>NUCLEOTIDE SEQUENCE [LARGE SCALE GENOMIC DNA]</scope>
    <source>
        <strain evidence="2 3">JCM 12947</strain>
    </source>
</reference>
<keyword evidence="3" id="KW-1185">Reference proteome</keyword>
<feature type="region of interest" description="Disordered" evidence="1">
    <location>
        <begin position="40"/>
        <end position="62"/>
    </location>
</feature>
<evidence type="ECO:0000256" key="1">
    <source>
        <dbReference type="SAM" id="MobiDB-lite"/>
    </source>
</evidence>
<gene>
    <name evidence="2" type="ORF">C9J12_25610</name>
</gene>
<comment type="caution">
    <text evidence="2">The sequence shown here is derived from an EMBL/GenBank/DDBJ whole genome shotgun (WGS) entry which is preliminary data.</text>
</comment>
<name>A0A2T3J7P6_9GAMM</name>
<sequence>MFTRKPINGSYVIVVTARLSRARKRGIDAAVSSWVQFVTSGGEDQHNPTGRIESREKNINDA</sequence>
<evidence type="ECO:0000313" key="2">
    <source>
        <dbReference type="EMBL" id="PSU44778.1"/>
    </source>
</evidence>